<dbReference type="EMBL" id="CP094298">
    <property type="protein sequence ID" value="UNZ01029.1"/>
    <property type="molecule type" value="Genomic_DNA"/>
</dbReference>
<gene>
    <name evidence="1" type="ORF">SRIMR7_02640</name>
</gene>
<accession>A0ABY3YXQ5</accession>
<dbReference type="Proteomes" id="UP000829494">
    <property type="component" value="Chromosome"/>
</dbReference>
<evidence type="ECO:0000313" key="2">
    <source>
        <dbReference type="Proteomes" id="UP000829494"/>
    </source>
</evidence>
<organism evidence="1 2">
    <name type="scientific">Streptomyces rimosus subsp. rimosus</name>
    <dbReference type="NCBI Taxonomy" id="132474"/>
    <lineage>
        <taxon>Bacteria</taxon>
        <taxon>Bacillati</taxon>
        <taxon>Actinomycetota</taxon>
        <taxon>Actinomycetes</taxon>
        <taxon>Kitasatosporales</taxon>
        <taxon>Streptomycetaceae</taxon>
        <taxon>Streptomyces</taxon>
    </lineage>
</organism>
<name>A0ABY3YXQ5_STRRM</name>
<sequence length="131" mass="14485">MVQHDDVVHNVDVVVIADDQLPVHVLYLDARTQLPLRPPCRPLGQQYNNPRSDSTLCHVLGKYDLSATFSARIGTPLGHLCLRVSLQRLAHASRTGCDGVSAENARKTLVPGSPLMTMSGVINRLRWVECY</sequence>
<keyword evidence="2" id="KW-1185">Reference proteome</keyword>
<protein>
    <submittedName>
        <fullName evidence="1">Uncharacterized protein</fullName>
    </submittedName>
</protein>
<evidence type="ECO:0000313" key="1">
    <source>
        <dbReference type="EMBL" id="UNZ01029.1"/>
    </source>
</evidence>
<proteinExistence type="predicted"/>
<reference evidence="1 2" key="1">
    <citation type="submission" date="2022-03" db="EMBL/GenBank/DDBJ databases">
        <title>Complete genome of Streptomyces rimosus ssp. rimosus R7 (=ATCC 10970).</title>
        <authorList>
            <person name="Beganovic S."/>
            <person name="Ruckert C."/>
            <person name="Busche T."/>
            <person name="Kalinowski J."/>
            <person name="Wittmann C."/>
        </authorList>
    </citation>
    <scope>NUCLEOTIDE SEQUENCE [LARGE SCALE GENOMIC DNA]</scope>
    <source>
        <strain evidence="1 2">R7</strain>
    </source>
</reference>